<accession>A0AAE1PKD2</accession>
<organism evidence="1 2">
    <name type="scientific">Petrolisthes manimaculis</name>
    <dbReference type="NCBI Taxonomy" id="1843537"/>
    <lineage>
        <taxon>Eukaryota</taxon>
        <taxon>Metazoa</taxon>
        <taxon>Ecdysozoa</taxon>
        <taxon>Arthropoda</taxon>
        <taxon>Crustacea</taxon>
        <taxon>Multicrustacea</taxon>
        <taxon>Malacostraca</taxon>
        <taxon>Eumalacostraca</taxon>
        <taxon>Eucarida</taxon>
        <taxon>Decapoda</taxon>
        <taxon>Pleocyemata</taxon>
        <taxon>Anomura</taxon>
        <taxon>Galatheoidea</taxon>
        <taxon>Porcellanidae</taxon>
        <taxon>Petrolisthes</taxon>
    </lineage>
</organism>
<keyword evidence="2" id="KW-1185">Reference proteome</keyword>
<name>A0AAE1PKD2_9EUCA</name>
<comment type="caution">
    <text evidence="1">The sequence shown here is derived from an EMBL/GenBank/DDBJ whole genome shotgun (WGS) entry which is preliminary data.</text>
</comment>
<gene>
    <name evidence="1" type="ORF">Pmani_018425</name>
</gene>
<evidence type="ECO:0000313" key="1">
    <source>
        <dbReference type="EMBL" id="KAK4309958.1"/>
    </source>
</evidence>
<dbReference type="AlphaFoldDB" id="A0AAE1PKD2"/>
<proteinExistence type="predicted"/>
<protein>
    <submittedName>
        <fullName evidence="1">Uncharacterized protein</fullName>
    </submittedName>
</protein>
<dbReference type="EMBL" id="JAWZYT010001689">
    <property type="protein sequence ID" value="KAK4309958.1"/>
    <property type="molecule type" value="Genomic_DNA"/>
</dbReference>
<evidence type="ECO:0000313" key="2">
    <source>
        <dbReference type="Proteomes" id="UP001292094"/>
    </source>
</evidence>
<sequence>MTIQLMLNHNGDWCESMNFRLGYQSKLFQWPLLILYSLRYPHRPHVVVTADEFPTQVALMVDDPEAPGGKRFTIVGASDNLVNALARKMNFT</sequence>
<reference evidence="1" key="1">
    <citation type="submission" date="2023-11" db="EMBL/GenBank/DDBJ databases">
        <title>Genome assemblies of two species of porcelain crab, Petrolisthes cinctipes and Petrolisthes manimaculis (Anomura: Porcellanidae).</title>
        <authorList>
            <person name="Angst P."/>
        </authorList>
    </citation>
    <scope>NUCLEOTIDE SEQUENCE</scope>
    <source>
        <strain evidence="1">PB745_02</strain>
        <tissue evidence="1">Gill</tissue>
    </source>
</reference>
<dbReference type="Proteomes" id="UP001292094">
    <property type="component" value="Unassembled WGS sequence"/>
</dbReference>